<dbReference type="STRING" id="980251.GCA_001642875_00182"/>
<sequence length="178" mass="20368">MDLHEISLASCEQLVDRIEAIFSVPLVVKRNPNLVLELKHLFSELSSSHSANDDTSTFFAATADELMSGFINDCFDEQSQGESSYISFAAVRDQWREWDFNRDTGLIGGAVEMPDAARKPLESIAEYKSQDIQDKFHLSPKQIRDWSKRDDKPFIYRSKGNFYWVDLAAPELRGLKKK</sequence>
<keyword evidence="2" id="KW-1185">Reference proteome</keyword>
<dbReference type="KEGG" id="mff:MFFC18_38030"/>
<dbReference type="Proteomes" id="UP000322214">
    <property type="component" value="Chromosome"/>
</dbReference>
<dbReference type="EMBL" id="CP042912">
    <property type="protein sequence ID" value="QEG23899.1"/>
    <property type="molecule type" value="Genomic_DNA"/>
</dbReference>
<name>A0A5B9PEH0_9BACT</name>
<proteinExistence type="predicted"/>
<gene>
    <name evidence="1" type="ORF">MFFC18_38030</name>
</gene>
<evidence type="ECO:0000313" key="1">
    <source>
        <dbReference type="EMBL" id="QEG23899.1"/>
    </source>
</evidence>
<dbReference type="AlphaFoldDB" id="A0A5B9PEH0"/>
<reference evidence="1 2" key="1">
    <citation type="submission" date="2019-08" db="EMBL/GenBank/DDBJ databases">
        <title>Deep-cultivation of Planctomycetes and their phenomic and genomic characterization uncovers novel biology.</title>
        <authorList>
            <person name="Wiegand S."/>
            <person name="Jogler M."/>
            <person name="Boedeker C."/>
            <person name="Pinto D."/>
            <person name="Vollmers J."/>
            <person name="Rivas-Marin E."/>
            <person name="Kohn T."/>
            <person name="Peeters S.H."/>
            <person name="Heuer A."/>
            <person name="Rast P."/>
            <person name="Oberbeckmann S."/>
            <person name="Bunk B."/>
            <person name="Jeske O."/>
            <person name="Meyerdierks A."/>
            <person name="Storesund J.E."/>
            <person name="Kallscheuer N."/>
            <person name="Luecker S."/>
            <person name="Lage O.M."/>
            <person name="Pohl T."/>
            <person name="Merkel B.J."/>
            <person name="Hornburger P."/>
            <person name="Mueller R.-W."/>
            <person name="Bruemmer F."/>
            <person name="Labrenz M."/>
            <person name="Spormann A.M."/>
            <person name="Op den Camp H."/>
            <person name="Overmann J."/>
            <person name="Amann R."/>
            <person name="Jetten M.S.M."/>
            <person name="Mascher T."/>
            <person name="Medema M.H."/>
            <person name="Devos D.P."/>
            <person name="Kaster A.-K."/>
            <person name="Ovreas L."/>
            <person name="Rohde M."/>
            <person name="Galperin M.Y."/>
            <person name="Jogler C."/>
        </authorList>
    </citation>
    <scope>NUCLEOTIDE SEQUENCE [LARGE SCALE GENOMIC DNA]</scope>
    <source>
        <strain evidence="1 2">FC18</strain>
    </source>
</reference>
<accession>A0A5B9PEH0</accession>
<organism evidence="1 2">
    <name type="scientific">Mariniblastus fucicola</name>
    <dbReference type="NCBI Taxonomy" id="980251"/>
    <lineage>
        <taxon>Bacteria</taxon>
        <taxon>Pseudomonadati</taxon>
        <taxon>Planctomycetota</taxon>
        <taxon>Planctomycetia</taxon>
        <taxon>Pirellulales</taxon>
        <taxon>Pirellulaceae</taxon>
        <taxon>Mariniblastus</taxon>
    </lineage>
</organism>
<evidence type="ECO:0000313" key="2">
    <source>
        <dbReference type="Proteomes" id="UP000322214"/>
    </source>
</evidence>
<protein>
    <submittedName>
        <fullName evidence="1">Uncharacterized protein</fullName>
    </submittedName>
</protein>
<dbReference type="RefSeq" id="WP_075082980.1">
    <property type="nucleotide sequence ID" value="NZ_CP042912.1"/>
</dbReference>